<evidence type="ECO:0000313" key="1">
    <source>
        <dbReference type="Proteomes" id="UP000095281"/>
    </source>
</evidence>
<accession>A0A1I8C3B0</accession>
<dbReference type="WBParaSite" id="MhA1_Contig985.frz3.gene9">
    <property type="protein sequence ID" value="MhA1_Contig985.frz3.gene9"/>
    <property type="gene ID" value="MhA1_Contig985.frz3.gene9"/>
</dbReference>
<dbReference type="AlphaFoldDB" id="A0A1I8C3B0"/>
<sequence>MLFELKAHINTPTHQFKTGKDVNLKMLRVATDEEKWNNFISKEEKKYFKVDKDGINCLLCHEPEKRVI</sequence>
<name>A0A1I8C3B0_MELHA</name>
<organism evidence="1 2">
    <name type="scientific">Meloidogyne hapla</name>
    <name type="common">Root-knot nematode worm</name>
    <dbReference type="NCBI Taxonomy" id="6305"/>
    <lineage>
        <taxon>Eukaryota</taxon>
        <taxon>Metazoa</taxon>
        <taxon>Ecdysozoa</taxon>
        <taxon>Nematoda</taxon>
        <taxon>Chromadorea</taxon>
        <taxon>Rhabditida</taxon>
        <taxon>Tylenchina</taxon>
        <taxon>Tylenchomorpha</taxon>
        <taxon>Tylenchoidea</taxon>
        <taxon>Meloidogynidae</taxon>
        <taxon>Meloidogyninae</taxon>
        <taxon>Meloidogyne</taxon>
    </lineage>
</organism>
<proteinExistence type="predicted"/>
<dbReference type="Proteomes" id="UP000095281">
    <property type="component" value="Unplaced"/>
</dbReference>
<keyword evidence="1" id="KW-1185">Reference proteome</keyword>
<reference evidence="2" key="1">
    <citation type="submission" date="2016-11" db="UniProtKB">
        <authorList>
            <consortium name="WormBaseParasite"/>
        </authorList>
    </citation>
    <scope>IDENTIFICATION</scope>
</reference>
<evidence type="ECO:0000313" key="2">
    <source>
        <dbReference type="WBParaSite" id="MhA1_Contig985.frz3.gene9"/>
    </source>
</evidence>
<protein>
    <submittedName>
        <fullName evidence="2">Cytochrome C</fullName>
    </submittedName>
</protein>